<dbReference type="InterPro" id="IPR018723">
    <property type="entry name" value="DUF2254_membrane"/>
</dbReference>
<dbReference type="Proteomes" id="UP000722095">
    <property type="component" value="Unassembled WGS sequence"/>
</dbReference>
<reference evidence="3" key="2">
    <citation type="submission" date="2021-03" db="EMBL/GenBank/DDBJ databases">
        <title>Genomic Encyclopedia of Type Strains, Phase IV (KMG-IV): sequencing the most valuable type-strain genomes for metagenomic binning, comparative biology and taxonomic classification.</title>
        <authorList>
            <person name="Goeker M."/>
        </authorList>
    </citation>
    <scope>NUCLEOTIDE SEQUENCE</scope>
    <source>
        <strain evidence="3">DSM 2771</strain>
    </source>
</reference>
<gene>
    <name evidence="2" type="ORF">HNP85_000121</name>
    <name evidence="3" type="ORF">J2745_001751</name>
</gene>
<evidence type="ECO:0000313" key="2">
    <source>
        <dbReference type="EMBL" id="MBM7408449.1"/>
    </source>
</evidence>
<keyword evidence="1" id="KW-1133">Transmembrane helix</keyword>
<keyword evidence="1" id="KW-0472">Membrane</keyword>
<feature type="transmembrane region" description="Helical" evidence="1">
    <location>
        <begin position="130"/>
        <end position="151"/>
    </location>
</feature>
<reference evidence="2" key="1">
    <citation type="submission" date="2021-01" db="EMBL/GenBank/DDBJ databases">
        <title>Genomic Encyclopedia of Type Strains, Phase IV (KMG-V): Genome sequencing to study the core and pangenomes of soil and plant-associated prokaryotes.</title>
        <authorList>
            <person name="Whitman W."/>
        </authorList>
    </citation>
    <scope>NUCLEOTIDE SEQUENCE</scope>
    <source>
        <strain evidence="2">RC</strain>
    </source>
</reference>
<dbReference type="Pfam" id="PF10011">
    <property type="entry name" value="DUF2254"/>
    <property type="match status" value="1"/>
</dbReference>
<feature type="transmembrane region" description="Helical" evidence="1">
    <location>
        <begin position="65"/>
        <end position="87"/>
    </location>
</feature>
<proteinExistence type="predicted"/>
<evidence type="ECO:0008006" key="5">
    <source>
        <dbReference type="Google" id="ProtNLM"/>
    </source>
</evidence>
<dbReference type="Proteomes" id="UP000742560">
    <property type="component" value="Unassembled WGS sequence"/>
</dbReference>
<accession>A0A8T4H6U2</accession>
<comment type="caution">
    <text evidence="3">The sequence shown here is derived from an EMBL/GenBank/DDBJ whole genome shotgun (WGS) entry which is preliminary data.</text>
</comment>
<dbReference type="RefSeq" id="WP_204936411.1">
    <property type="nucleotide sequence ID" value="NZ_JAFBBC010000001.1"/>
</dbReference>
<evidence type="ECO:0000256" key="1">
    <source>
        <dbReference type="SAM" id="Phobius"/>
    </source>
</evidence>
<feature type="transmembrane region" description="Helical" evidence="1">
    <location>
        <begin position="27"/>
        <end position="45"/>
    </location>
</feature>
<dbReference type="AlphaFoldDB" id="A0A8T4H6U2"/>
<sequence>MGLSIATFLNELNENIKELPKSYFNTYLAFVLFSIIFSIIAYSMFMNSTDNMRYFFSTLAQSQAALGGIIISLTLVAIQMASQSYSLKVMDLFLKNKSFWVLFSSYAISIIYNTIILITIPETDITTSLALFSILGTGLAVFTILYTFSYLRETMTILKPEKIYEKMIESISLEEIQNNNSDENIYESFKDIKMDTLKALTTLVNKLIELKEYDAAKNCIELTSGKSFEKLYDKYFKENPNFFKKYVSNLENMGYLYFEDNFIPLAVINSISKITIYDISKNIMGYNPKLSPKSTESFIPLENLQSIALNYSTINKADRSQIIYYTLKKIENIQSVLFEKLQKCNDPKKSKIYLEYLIVSIKCFRRIYFRTGVMKNIPLCGHYLKNGHWTFGDLEMASEVRKYIKSEKCNLEYLQTIIQELINFLLLEFRNLDNNWPTTFVYIISFLNCIVLIINDLDEKEYYEPLFLILEKISKVYRETDSTYLILKRYLNYVFNIENKIPDVNEKILEKFNNPKKIRAFMNLVMASPTENVPAKRQELIKNSILFSNSSNAENIIIYSKPLTEHPLNMLNDFLNEIENLPENYFVKNNVFEKYSGNLEKIKEIILEEIEKKK</sequence>
<evidence type="ECO:0000313" key="3">
    <source>
        <dbReference type="EMBL" id="MBP2220243.1"/>
    </source>
</evidence>
<keyword evidence="1" id="KW-0812">Transmembrane</keyword>
<protein>
    <recommendedName>
        <fullName evidence="5">DUF2254 domain-containing protein</fullName>
    </recommendedName>
</protein>
<dbReference type="EMBL" id="JAFBBC010000001">
    <property type="protein sequence ID" value="MBM7408449.1"/>
    <property type="molecule type" value="Genomic_DNA"/>
</dbReference>
<feature type="transmembrane region" description="Helical" evidence="1">
    <location>
        <begin position="99"/>
        <end position="118"/>
    </location>
</feature>
<dbReference type="EMBL" id="JAGINF010000008">
    <property type="protein sequence ID" value="MBP2220243.1"/>
    <property type="molecule type" value="Genomic_DNA"/>
</dbReference>
<name>A0A8T4H6U2_METMI</name>
<organism evidence="3 4">
    <name type="scientific">Methanococcus maripaludis</name>
    <name type="common">Methanococcus deltae</name>
    <dbReference type="NCBI Taxonomy" id="39152"/>
    <lineage>
        <taxon>Archaea</taxon>
        <taxon>Methanobacteriati</taxon>
        <taxon>Methanobacteriota</taxon>
        <taxon>Methanomada group</taxon>
        <taxon>Methanococci</taxon>
        <taxon>Methanococcales</taxon>
        <taxon>Methanococcaceae</taxon>
        <taxon>Methanococcus</taxon>
    </lineage>
</organism>
<evidence type="ECO:0000313" key="4">
    <source>
        <dbReference type="Proteomes" id="UP000742560"/>
    </source>
</evidence>